<reference evidence="2" key="1">
    <citation type="submission" date="2021-03" db="EMBL/GenBank/DDBJ databases">
        <title>Evolutionary innovations through gain and loss of genes in the ectomycorrhizal Boletales.</title>
        <authorList>
            <person name="Wu G."/>
            <person name="Miyauchi S."/>
            <person name="Morin E."/>
            <person name="Yang Z.-L."/>
            <person name="Xu J."/>
            <person name="Martin F.M."/>
        </authorList>
    </citation>
    <scope>NUCLEOTIDE SEQUENCE</scope>
    <source>
        <strain evidence="2">BR01</strain>
    </source>
</reference>
<dbReference type="Proteomes" id="UP000683000">
    <property type="component" value="Unassembled WGS sequence"/>
</dbReference>
<proteinExistence type="predicted"/>
<feature type="compositionally biased region" description="Polar residues" evidence="1">
    <location>
        <begin position="196"/>
        <end position="211"/>
    </location>
</feature>
<feature type="compositionally biased region" description="Polar residues" evidence="1">
    <location>
        <begin position="134"/>
        <end position="151"/>
    </location>
</feature>
<sequence>MPAQNAMRAIRCSLLAKKRLRSASHPRSKARPSWAKSSTSRSQEQEASTSSVNSLNVPAKNASPSASLSANDKDRDSSPPPKRTRKSKPSIFGLSQGPLPTSTVVVQTGPRRKQILEGVVLPSTKRRRPLIIPTAQSTSGTPAHSTPSTPTVADEDRQVNATEHNMVLEELQRFRMEQVKTDQLGTSTLVFPFSASTPSLESTNPALSSAPRTPPPNQEVPLPSSPTPRALTDSHMQFPDINRSPTSDWLMALHPPTPPPQDRPSPLLDKAVYERGCMPDHPPPQPEAILGSFAGQVPSTASDVPENAIAAPEGNELPSCHPEIVEGPDTQSVGQDMRAEAIQLLQQYPNSPEDDSMEGVEPEGA</sequence>
<feature type="region of interest" description="Disordered" evidence="1">
    <location>
        <begin position="132"/>
        <end position="155"/>
    </location>
</feature>
<name>A0A8I2YSE0_9AGAM</name>
<feature type="compositionally biased region" description="Polar residues" evidence="1">
    <location>
        <begin position="35"/>
        <end position="70"/>
    </location>
</feature>
<gene>
    <name evidence="2" type="ORF">JVT61DRAFT_1327</name>
</gene>
<feature type="region of interest" description="Disordered" evidence="1">
    <location>
        <begin position="196"/>
        <end position="248"/>
    </location>
</feature>
<feature type="region of interest" description="Disordered" evidence="1">
    <location>
        <begin position="281"/>
        <end position="365"/>
    </location>
</feature>
<feature type="region of interest" description="Disordered" evidence="1">
    <location>
        <begin position="1"/>
        <end position="104"/>
    </location>
</feature>
<feature type="compositionally biased region" description="Basic residues" evidence="1">
    <location>
        <begin position="16"/>
        <end position="30"/>
    </location>
</feature>
<evidence type="ECO:0000313" key="2">
    <source>
        <dbReference type="EMBL" id="KAG6377264.1"/>
    </source>
</evidence>
<evidence type="ECO:0000313" key="3">
    <source>
        <dbReference type="Proteomes" id="UP000683000"/>
    </source>
</evidence>
<organism evidence="2 3">
    <name type="scientific">Boletus reticuloceps</name>
    <dbReference type="NCBI Taxonomy" id="495285"/>
    <lineage>
        <taxon>Eukaryota</taxon>
        <taxon>Fungi</taxon>
        <taxon>Dikarya</taxon>
        <taxon>Basidiomycota</taxon>
        <taxon>Agaricomycotina</taxon>
        <taxon>Agaricomycetes</taxon>
        <taxon>Agaricomycetidae</taxon>
        <taxon>Boletales</taxon>
        <taxon>Boletineae</taxon>
        <taxon>Boletaceae</taxon>
        <taxon>Boletoideae</taxon>
        <taxon>Boletus</taxon>
    </lineage>
</organism>
<feature type="compositionally biased region" description="Pro residues" evidence="1">
    <location>
        <begin position="212"/>
        <end position="226"/>
    </location>
</feature>
<accession>A0A8I2YSE0</accession>
<feature type="compositionally biased region" description="Acidic residues" evidence="1">
    <location>
        <begin position="352"/>
        <end position="365"/>
    </location>
</feature>
<comment type="caution">
    <text evidence="2">The sequence shown here is derived from an EMBL/GenBank/DDBJ whole genome shotgun (WGS) entry which is preliminary data.</text>
</comment>
<dbReference type="EMBL" id="JAGFBS010000010">
    <property type="protein sequence ID" value="KAG6377264.1"/>
    <property type="molecule type" value="Genomic_DNA"/>
</dbReference>
<dbReference type="AlphaFoldDB" id="A0A8I2YSE0"/>
<protein>
    <submittedName>
        <fullName evidence="2">Uncharacterized protein</fullName>
    </submittedName>
</protein>
<evidence type="ECO:0000256" key="1">
    <source>
        <dbReference type="SAM" id="MobiDB-lite"/>
    </source>
</evidence>
<keyword evidence="3" id="KW-1185">Reference proteome</keyword>